<comment type="caution">
    <text evidence="2">The sequence shown here is derived from an EMBL/GenBank/DDBJ whole genome shotgun (WGS) entry which is preliminary data.</text>
</comment>
<dbReference type="GO" id="GO:0030170">
    <property type="term" value="F:pyridoxal phosphate binding"/>
    <property type="evidence" value="ECO:0007669"/>
    <property type="project" value="InterPro"/>
</dbReference>
<sequence>MAGQLEKIWTKRAHAGVMDEQSEGELVVDKGLVNNVNQGGKRAITVISKERWAEAEAMLDQTIDPKTRRANLLVSGISLLDSRNMILTIGETKIKLMGETRPCELMDKFVPGLRNALAKDWGGGAYGVVIEGGAIRVGDKVEIYDSETVTA</sequence>
<proteinExistence type="predicted"/>
<dbReference type="GO" id="GO:0030151">
    <property type="term" value="F:molybdenum ion binding"/>
    <property type="evidence" value="ECO:0007669"/>
    <property type="project" value="InterPro"/>
</dbReference>
<evidence type="ECO:0000313" key="2">
    <source>
        <dbReference type="EMBL" id="NNF05224.1"/>
    </source>
</evidence>
<dbReference type="Pfam" id="PF03473">
    <property type="entry name" value="MOSC"/>
    <property type="match status" value="1"/>
</dbReference>
<dbReference type="InterPro" id="IPR052716">
    <property type="entry name" value="MOSC_domain"/>
</dbReference>
<dbReference type="AlphaFoldDB" id="A0A7Y2H0R6"/>
<dbReference type="PANTHER" id="PTHR36930:SF1">
    <property type="entry name" value="MOSC DOMAIN-CONTAINING PROTEIN"/>
    <property type="match status" value="1"/>
</dbReference>
<accession>A0A7Y2H0R6</accession>
<evidence type="ECO:0000259" key="1">
    <source>
        <dbReference type="PROSITE" id="PS51340"/>
    </source>
</evidence>
<gene>
    <name evidence="2" type="ORF">HKN21_00555</name>
</gene>
<protein>
    <submittedName>
        <fullName evidence="2">MOSC domain-containing protein</fullName>
    </submittedName>
</protein>
<evidence type="ECO:0000313" key="3">
    <source>
        <dbReference type="Proteomes" id="UP000547674"/>
    </source>
</evidence>
<reference evidence="2 3" key="1">
    <citation type="submission" date="2020-03" db="EMBL/GenBank/DDBJ databases">
        <title>Metabolic flexibility allows generalist bacteria to become dominant in a frequently disturbed ecosystem.</title>
        <authorList>
            <person name="Chen Y.-J."/>
            <person name="Leung P.M."/>
            <person name="Bay S.K."/>
            <person name="Hugenholtz P."/>
            <person name="Kessler A.J."/>
            <person name="Shelley G."/>
            <person name="Waite D.W."/>
            <person name="Cook P.L."/>
            <person name="Greening C."/>
        </authorList>
    </citation>
    <scope>NUCLEOTIDE SEQUENCE [LARGE SCALE GENOMIC DNA]</scope>
    <source>
        <strain evidence="2">SS_bin_28</strain>
    </source>
</reference>
<dbReference type="EMBL" id="JABDJR010000015">
    <property type="protein sequence ID" value="NNF05224.1"/>
    <property type="molecule type" value="Genomic_DNA"/>
</dbReference>
<dbReference type="Gene3D" id="2.40.33.20">
    <property type="entry name" value="PK beta-barrel domain-like"/>
    <property type="match status" value="1"/>
</dbReference>
<feature type="domain" description="MOSC" evidence="1">
    <location>
        <begin position="19"/>
        <end position="144"/>
    </location>
</feature>
<dbReference type="InterPro" id="IPR011037">
    <property type="entry name" value="Pyrv_Knase-like_insert_dom_sf"/>
</dbReference>
<dbReference type="GO" id="GO:0003824">
    <property type="term" value="F:catalytic activity"/>
    <property type="evidence" value="ECO:0007669"/>
    <property type="project" value="InterPro"/>
</dbReference>
<organism evidence="2 3">
    <name type="scientific">Eiseniibacteriota bacterium</name>
    <dbReference type="NCBI Taxonomy" id="2212470"/>
    <lineage>
        <taxon>Bacteria</taxon>
        <taxon>Candidatus Eiseniibacteriota</taxon>
    </lineage>
</organism>
<dbReference type="SUPFAM" id="SSF50800">
    <property type="entry name" value="PK beta-barrel domain-like"/>
    <property type="match status" value="1"/>
</dbReference>
<name>A0A7Y2H0R6_UNCEI</name>
<dbReference type="PANTHER" id="PTHR36930">
    <property type="entry name" value="METAL-SULFUR CLUSTER BIOSYNTHESIS PROTEINS YUAD-RELATED"/>
    <property type="match status" value="1"/>
</dbReference>
<dbReference type="InterPro" id="IPR005302">
    <property type="entry name" value="MoCF_Sase_C"/>
</dbReference>
<dbReference type="Proteomes" id="UP000547674">
    <property type="component" value="Unassembled WGS sequence"/>
</dbReference>
<dbReference type="PROSITE" id="PS51340">
    <property type="entry name" value="MOSC"/>
    <property type="match status" value="1"/>
</dbReference>